<keyword evidence="3 6" id="KW-0812">Transmembrane</keyword>
<dbReference type="CDD" id="cd01949">
    <property type="entry name" value="GGDEF"/>
    <property type="match status" value="1"/>
</dbReference>
<dbReference type="PANTHER" id="PTHR44757:SF2">
    <property type="entry name" value="BIOFILM ARCHITECTURE MAINTENANCE PROTEIN MBAA"/>
    <property type="match status" value="1"/>
</dbReference>
<feature type="domain" description="PAC" evidence="8">
    <location>
        <begin position="445"/>
        <end position="498"/>
    </location>
</feature>
<keyword evidence="12" id="KW-1185">Reference proteome</keyword>
<dbReference type="SUPFAM" id="SSF55785">
    <property type="entry name" value="PYP-like sensor domain (PAS domain)"/>
    <property type="match status" value="2"/>
</dbReference>
<evidence type="ECO:0000259" key="8">
    <source>
        <dbReference type="PROSITE" id="PS50113"/>
    </source>
</evidence>
<dbReference type="InterPro" id="IPR052155">
    <property type="entry name" value="Biofilm_reg_signaling"/>
</dbReference>
<dbReference type="CDD" id="cd00130">
    <property type="entry name" value="PAS"/>
    <property type="match status" value="1"/>
</dbReference>
<keyword evidence="4 6" id="KW-1133">Transmembrane helix</keyword>
<evidence type="ECO:0000259" key="7">
    <source>
        <dbReference type="PROSITE" id="PS50112"/>
    </source>
</evidence>
<gene>
    <name evidence="11" type="ORF">F1189_15795</name>
</gene>
<dbReference type="Pfam" id="PF08447">
    <property type="entry name" value="PAS_3"/>
    <property type="match status" value="2"/>
</dbReference>
<evidence type="ECO:0000256" key="6">
    <source>
        <dbReference type="SAM" id="Phobius"/>
    </source>
</evidence>
<comment type="caution">
    <text evidence="11">The sequence shown here is derived from an EMBL/GenBank/DDBJ whole genome shotgun (WGS) entry which is preliminary data.</text>
</comment>
<dbReference type="AlphaFoldDB" id="A0A5M6ISE1"/>
<feature type="domain" description="PAC" evidence="8">
    <location>
        <begin position="575"/>
        <end position="628"/>
    </location>
</feature>
<dbReference type="InterPro" id="IPR000700">
    <property type="entry name" value="PAS-assoc_C"/>
</dbReference>
<reference evidence="11 12" key="1">
    <citation type="submission" date="2019-09" db="EMBL/GenBank/DDBJ databases">
        <title>Genome sequence of Rhodovastum atsumiense, a diverse member of the Acetobacteraceae family of non-sulfur purple photosynthetic bacteria.</title>
        <authorList>
            <person name="Meyer T."/>
            <person name="Kyndt J."/>
        </authorList>
    </citation>
    <scope>NUCLEOTIDE SEQUENCE [LARGE SCALE GENOMIC DNA]</scope>
    <source>
        <strain evidence="11 12">DSM 21279</strain>
    </source>
</reference>
<sequence length="1061" mass="116855">MIRFAHGFHFPWRSLDRLRAACRALARAAARPGSPPLPPGRPEQGRLSWLALLGAVFGLGLAVATGVYLARERDDMLRNAGRETRNTALVLASWVESGLRAIEVFEAATVAWIGSQGIDTPEKFRARLSGQAVHDNLVARVAGLPRVRTLFFVDAEGQYVAGTGAWPPPLLDVSDRDYFAALRDDPSRERFLGGPLRALTDGRWVAHISRRISAPDGSLLGVVAASIDLVDFDDLFENLALGLNSSVTLSRQDGLMLARYPGPDAHIGTRFEPSEALRRILSAGPGGTLHVRSPVDGILRVAGVWTVKAYPLIVVVSRAESEVLAPWRRLAGRLGLGLLLVEGMILGGVLLTRRLAMARARVREARLREYQAALDAVFGNSTAALNEVELPSGRFLRVNHRYCEMTGRTEAELCQGLTPADVVHPQDRQEIMRQWRAAIAAGRHWDTELRYLRPDGTVVWGRISLAISARDEQGRPTRGLTVVQDITELRATAERLRHNKALLRLGMQIGKIGTYRRDIVAGSYECGPEMRALHGLPTGDAPLSDAAWLDTLLPEDRERLRDEIREALARRLPEAAFHYRVRHPVDGTVRHIEARARYEYDAQGQPLRSAGAAIDVTASREAEARIAHLARHDVLTGLPNRMLFGERLDEALARAKRGQGFALLLADLDGFKEVNDTLGHPVGDALLREVTARLRAELRETDTLARLGGDEFAVIQSSVDQPQAATAVARRMVEVIGMPFDLDGRQVRIGTSIGIVLAPADGLDRERLVKAADMALYRAKEEGRNCWRFFEPEMDARMQQRRALENELRRAVAGQEFELFYQPIVDTASRRVNGLEALLRWRHPERGLLRPAAFLPLAEDIRLIARIGEWVLARACADATTWPDVPKVAVNLSPAQFAHRGLVDAVTAALEASGLDPGRLELEITEAAILQETEATLVTLRRLRALGVRIALDDFGTGRSLLNLLRHFTFDKVKIDRCLTCDLRRACEGNAMAILRAMTGLCTDLGMTATAEGVETEEQVRLLSRERCAEMQGRLFGEPCPAGEVPGLLQRLAVVDGTATG</sequence>
<evidence type="ECO:0000259" key="9">
    <source>
        <dbReference type="PROSITE" id="PS50883"/>
    </source>
</evidence>
<dbReference type="GO" id="GO:0005886">
    <property type="term" value="C:plasma membrane"/>
    <property type="evidence" value="ECO:0007669"/>
    <property type="project" value="UniProtKB-SubCell"/>
</dbReference>
<accession>A0A5M6ISE1</accession>
<evidence type="ECO:0000256" key="1">
    <source>
        <dbReference type="ARBA" id="ARBA00004651"/>
    </source>
</evidence>
<keyword evidence="2" id="KW-1003">Cell membrane</keyword>
<dbReference type="OrthoDB" id="9793210at2"/>
<protein>
    <submittedName>
        <fullName evidence="11">EAL domain-containing protein</fullName>
    </submittedName>
</protein>
<keyword evidence="5 6" id="KW-0472">Membrane</keyword>
<feature type="transmembrane region" description="Helical" evidence="6">
    <location>
        <begin position="47"/>
        <end position="70"/>
    </location>
</feature>
<dbReference type="SMART" id="SM00091">
    <property type="entry name" value="PAS"/>
    <property type="match status" value="1"/>
</dbReference>
<dbReference type="SUPFAM" id="SSF141868">
    <property type="entry name" value="EAL domain-like"/>
    <property type="match status" value="1"/>
</dbReference>
<dbReference type="InterPro" id="IPR035965">
    <property type="entry name" value="PAS-like_dom_sf"/>
</dbReference>
<evidence type="ECO:0000256" key="5">
    <source>
        <dbReference type="ARBA" id="ARBA00023136"/>
    </source>
</evidence>
<feature type="domain" description="GGDEF" evidence="10">
    <location>
        <begin position="659"/>
        <end position="792"/>
    </location>
</feature>
<dbReference type="CDD" id="cd01948">
    <property type="entry name" value="EAL"/>
    <property type="match status" value="1"/>
</dbReference>
<dbReference type="FunFam" id="3.30.70.270:FF:000001">
    <property type="entry name" value="Diguanylate cyclase domain protein"/>
    <property type="match status" value="1"/>
</dbReference>
<feature type="domain" description="EAL" evidence="9">
    <location>
        <begin position="801"/>
        <end position="1053"/>
    </location>
</feature>
<dbReference type="CDD" id="cd12915">
    <property type="entry name" value="PDC2_DGC_like"/>
    <property type="match status" value="1"/>
</dbReference>
<dbReference type="Proteomes" id="UP000325255">
    <property type="component" value="Unassembled WGS sequence"/>
</dbReference>
<dbReference type="Gene3D" id="3.30.450.20">
    <property type="entry name" value="PAS domain"/>
    <property type="match status" value="4"/>
</dbReference>
<dbReference type="InterPro" id="IPR000014">
    <property type="entry name" value="PAS"/>
</dbReference>
<dbReference type="NCBIfam" id="TIGR00254">
    <property type="entry name" value="GGDEF"/>
    <property type="match status" value="1"/>
</dbReference>
<feature type="transmembrane region" description="Helical" evidence="6">
    <location>
        <begin position="330"/>
        <end position="351"/>
    </location>
</feature>
<dbReference type="InterPro" id="IPR033479">
    <property type="entry name" value="dCache_1"/>
</dbReference>
<dbReference type="InterPro" id="IPR029787">
    <property type="entry name" value="Nucleotide_cyclase"/>
</dbReference>
<name>A0A5M6ISE1_9PROT</name>
<dbReference type="SMART" id="SM00086">
    <property type="entry name" value="PAC"/>
    <property type="match status" value="2"/>
</dbReference>
<evidence type="ECO:0000256" key="4">
    <source>
        <dbReference type="ARBA" id="ARBA00022989"/>
    </source>
</evidence>
<proteinExistence type="predicted"/>
<dbReference type="PROSITE" id="PS50883">
    <property type="entry name" value="EAL"/>
    <property type="match status" value="1"/>
</dbReference>
<dbReference type="InterPro" id="IPR043128">
    <property type="entry name" value="Rev_trsase/Diguanyl_cyclase"/>
</dbReference>
<dbReference type="Pfam" id="PF00563">
    <property type="entry name" value="EAL"/>
    <property type="match status" value="1"/>
</dbReference>
<evidence type="ECO:0000256" key="3">
    <source>
        <dbReference type="ARBA" id="ARBA00022692"/>
    </source>
</evidence>
<dbReference type="PROSITE" id="PS50113">
    <property type="entry name" value="PAC"/>
    <property type="match status" value="2"/>
</dbReference>
<dbReference type="CDD" id="cd12914">
    <property type="entry name" value="PDC1_DGC_like"/>
    <property type="match status" value="1"/>
</dbReference>
<evidence type="ECO:0000259" key="10">
    <source>
        <dbReference type="PROSITE" id="PS50887"/>
    </source>
</evidence>
<dbReference type="InterPro" id="IPR001633">
    <property type="entry name" value="EAL_dom"/>
</dbReference>
<feature type="domain" description="PAS" evidence="7">
    <location>
        <begin position="392"/>
        <end position="442"/>
    </location>
</feature>
<dbReference type="Pfam" id="PF00990">
    <property type="entry name" value="GGDEF"/>
    <property type="match status" value="1"/>
</dbReference>
<dbReference type="Pfam" id="PF02743">
    <property type="entry name" value="dCache_1"/>
    <property type="match status" value="1"/>
</dbReference>
<dbReference type="Gene3D" id="3.20.20.450">
    <property type="entry name" value="EAL domain"/>
    <property type="match status" value="1"/>
</dbReference>
<dbReference type="NCBIfam" id="TIGR00229">
    <property type="entry name" value="sensory_box"/>
    <property type="match status" value="1"/>
</dbReference>
<dbReference type="PROSITE" id="PS50112">
    <property type="entry name" value="PAS"/>
    <property type="match status" value="1"/>
</dbReference>
<dbReference type="SMART" id="SM00267">
    <property type="entry name" value="GGDEF"/>
    <property type="match status" value="1"/>
</dbReference>
<dbReference type="RefSeq" id="WP_150041793.1">
    <property type="nucleotide sequence ID" value="NZ_OW485601.1"/>
</dbReference>
<dbReference type="GO" id="GO:0003824">
    <property type="term" value="F:catalytic activity"/>
    <property type="evidence" value="ECO:0007669"/>
    <property type="project" value="UniProtKB-ARBA"/>
</dbReference>
<dbReference type="SUPFAM" id="SSF55073">
    <property type="entry name" value="Nucleotide cyclase"/>
    <property type="match status" value="1"/>
</dbReference>
<dbReference type="InterPro" id="IPR013655">
    <property type="entry name" value="PAS_fold_3"/>
</dbReference>
<evidence type="ECO:0000256" key="2">
    <source>
        <dbReference type="ARBA" id="ARBA00022475"/>
    </source>
</evidence>
<evidence type="ECO:0000313" key="12">
    <source>
        <dbReference type="Proteomes" id="UP000325255"/>
    </source>
</evidence>
<dbReference type="Gene3D" id="2.10.70.100">
    <property type="match status" value="1"/>
</dbReference>
<dbReference type="EMBL" id="VWPK01000023">
    <property type="protein sequence ID" value="KAA5611230.1"/>
    <property type="molecule type" value="Genomic_DNA"/>
</dbReference>
<dbReference type="SMART" id="SM00052">
    <property type="entry name" value="EAL"/>
    <property type="match status" value="1"/>
</dbReference>
<dbReference type="InterPro" id="IPR035919">
    <property type="entry name" value="EAL_sf"/>
</dbReference>
<dbReference type="PROSITE" id="PS50887">
    <property type="entry name" value="GGDEF"/>
    <property type="match status" value="1"/>
</dbReference>
<dbReference type="PANTHER" id="PTHR44757">
    <property type="entry name" value="DIGUANYLATE CYCLASE DGCP"/>
    <property type="match status" value="1"/>
</dbReference>
<dbReference type="InterPro" id="IPR000160">
    <property type="entry name" value="GGDEF_dom"/>
</dbReference>
<dbReference type="Gene3D" id="3.30.70.270">
    <property type="match status" value="1"/>
</dbReference>
<comment type="subcellular location">
    <subcellularLocation>
        <location evidence="1">Cell membrane</location>
        <topology evidence="1">Multi-pass membrane protein</topology>
    </subcellularLocation>
</comment>
<dbReference type="InterPro" id="IPR001610">
    <property type="entry name" value="PAC"/>
</dbReference>
<evidence type="ECO:0000313" key="11">
    <source>
        <dbReference type="EMBL" id="KAA5611230.1"/>
    </source>
</evidence>
<organism evidence="11 12">
    <name type="scientific">Rhodovastum atsumiense</name>
    <dbReference type="NCBI Taxonomy" id="504468"/>
    <lineage>
        <taxon>Bacteria</taxon>
        <taxon>Pseudomonadati</taxon>
        <taxon>Pseudomonadota</taxon>
        <taxon>Alphaproteobacteria</taxon>
        <taxon>Acetobacterales</taxon>
        <taxon>Acetobacteraceae</taxon>
        <taxon>Rhodovastum</taxon>
    </lineage>
</organism>